<dbReference type="OrthoDB" id="9808451at2"/>
<feature type="transmembrane region" description="Helical" evidence="2">
    <location>
        <begin position="188"/>
        <end position="209"/>
    </location>
</feature>
<protein>
    <submittedName>
        <fullName evidence="3">Uncharacterized protein</fullName>
    </submittedName>
</protein>
<evidence type="ECO:0000313" key="4">
    <source>
        <dbReference type="Proteomes" id="UP000290759"/>
    </source>
</evidence>
<sequence length="219" mass="23989">MDHVHRACYPVLMDEQGTRMDEAPAERDGTDRPARLPSLSAAIRVARAEVADRAQALGDLRDAELARLELLREMLEPVLAQVPSGVDLFDTGLVPGEHPRLFIDMVCFVEMARDRRSYRLVQDRLHARTVLHEGEGVGAAVAAVTAYVARRLVEREQLLASMGRVPPPPPVPPPPAPRPRPAHALFRAARLAVDGLGVATLGAILWLGIHYAHGRLPGW</sequence>
<dbReference type="Proteomes" id="UP000290759">
    <property type="component" value="Unassembled WGS sequence"/>
</dbReference>
<evidence type="ECO:0000256" key="1">
    <source>
        <dbReference type="SAM" id="MobiDB-lite"/>
    </source>
</evidence>
<keyword evidence="4" id="KW-1185">Reference proteome</keyword>
<keyword evidence="2" id="KW-1133">Transmembrane helix</keyword>
<organism evidence="3 4">
    <name type="scientific">Lichenibacterium minor</name>
    <dbReference type="NCBI Taxonomy" id="2316528"/>
    <lineage>
        <taxon>Bacteria</taxon>
        <taxon>Pseudomonadati</taxon>
        <taxon>Pseudomonadota</taxon>
        <taxon>Alphaproteobacteria</taxon>
        <taxon>Hyphomicrobiales</taxon>
        <taxon>Lichenihabitantaceae</taxon>
        <taxon>Lichenibacterium</taxon>
    </lineage>
</organism>
<comment type="caution">
    <text evidence="3">The sequence shown here is derived from an EMBL/GenBank/DDBJ whole genome shotgun (WGS) entry which is preliminary data.</text>
</comment>
<proteinExistence type="predicted"/>
<name>A0A4Q2UE52_9HYPH</name>
<dbReference type="EMBL" id="QYBB01000002">
    <property type="protein sequence ID" value="RYC33386.1"/>
    <property type="molecule type" value="Genomic_DNA"/>
</dbReference>
<dbReference type="RefSeq" id="WP_129223226.1">
    <property type="nucleotide sequence ID" value="NZ_QYBB01000002.1"/>
</dbReference>
<reference evidence="3 4" key="2">
    <citation type="submission" date="2019-02" db="EMBL/GenBank/DDBJ databases">
        <title>'Lichenibacterium ramalinii' gen. nov. sp. nov., 'Lichenibacterium minor' gen. nov. sp. nov.</title>
        <authorList>
            <person name="Pankratov T."/>
        </authorList>
    </citation>
    <scope>NUCLEOTIDE SEQUENCE [LARGE SCALE GENOMIC DNA]</scope>
    <source>
        <strain evidence="3 4">RmlP026</strain>
    </source>
</reference>
<reference evidence="3 4" key="1">
    <citation type="submission" date="2018-12" db="EMBL/GenBank/DDBJ databases">
        <authorList>
            <person name="Grouzdev D.S."/>
            <person name="Krutkina M.S."/>
        </authorList>
    </citation>
    <scope>NUCLEOTIDE SEQUENCE [LARGE SCALE GENOMIC DNA]</scope>
    <source>
        <strain evidence="3 4">RmlP026</strain>
    </source>
</reference>
<dbReference type="AlphaFoldDB" id="A0A4Q2UE52"/>
<keyword evidence="2" id="KW-0812">Transmembrane</keyword>
<evidence type="ECO:0000256" key="2">
    <source>
        <dbReference type="SAM" id="Phobius"/>
    </source>
</evidence>
<accession>A0A4Q2UE52</accession>
<gene>
    <name evidence="3" type="ORF">D3273_02620</name>
</gene>
<feature type="region of interest" description="Disordered" evidence="1">
    <location>
        <begin position="15"/>
        <end position="34"/>
    </location>
</feature>
<keyword evidence="2" id="KW-0472">Membrane</keyword>
<evidence type="ECO:0000313" key="3">
    <source>
        <dbReference type="EMBL" id="RYC33386.1"/>
    </source>
</evidence>
<feature type="compositionally biased region" description="Basic and acidic residues" evidence="1">
    <location>
        <begin position="16"/>
        <end position="34"/>
    </location>
</feature>